<proteinExistence type="predicted"/>
<comment type="caution">
    <text evidence="1">The sequence shown here is derived from an EMBL/GenBank/DDBJ whole genome shotgun (WGS) entry which is preliminary data.</text>
</comment>
<reference evidence="1" key="1">
    <citation type="submission" date="2023-04" db="EMBL/GenBank/DDBJ databases">
        <title>Draft Genome sequencing of Naganishia species isolated from polar environments using Oxford Nanopore Technology.</title>
        <authorList>
            <person name="Leo P."/>
            <person name="Venkateswaran K."/>
        </authorList>
    </citation>
    <scope>NUCLEOTIDE SEQUENCE</scope>
    <source>
        <strain evidence="1">MNA-CCFEE 5261</strain>
    </source>
</reference>
<evidence type="ECO:0000313" key="2">
    <source>
        <dbReference type="Proteomes" id="UP001241377"/>
    </source>
</evidence>
<evidence type="ECO:0000313" key="1">
    <source>
        <dbReference type="EMBL" id="KAJ9107039.1"/>
    </source>
</evidence>
<dbReference type="Proteomes" id="UP001241377">
    <property type="component" value="Unassembled WGS sequence"/>
</dbReference>
<gene>
    <name evidence="1" type="ORF">QFC19_002908</name>
</gene>
<accession>A0ACC2W754</accession>
<sequence>MAEAHDDNTTPVADPGTPTSPQVETNKDGEISTRWKHYPLRDKVRVVEFLRQMRERDHGHPEAATIAYFAKQDPPIHLTRKTIHKWEDSREKLQKALDDEERGEPQPKKPRKSKNPAVEAQLLNFCKWAQEQNIPLTGPLLKQKLKIYQERLGGTELVGSNGWLQSFYGYYDIQLAGSKEVKKAQRALEDAEFSDDPDGKKRRLRKRRAAAKKRRARAKAVNAGLAPGEDDNDDDGDDDDDDDDDEDHQQAAPYAPPIFGSTGASAARLKPRPKGTAQNGAAASKSRSALRSKTQAGNVAQPRTTTTMQIEHLTQQQNQANNTMMQWDNGNYQADQGGDVDDSGDDDYYSAGTFGNPSATNTAIGTGWSALDTEKIVRVRTAATTLLGLALERSDVGPDNMQQSMVDVLDWCRRQEESLNAAALPPVPTRLHNVVSAYTAPAQPTTTTTTTTTATTNTTSRLPAQYATHVSTSSQPTYTADHGYNTNEQYSAPAYSTLASAAAAAAPATYQLPPHSAPPYATTQSYHPTQTYSNAQTYSTQYNAHNYPSSHPYSTRIGL</sequence>
<organism evidence="1 2">
    <name type="scientific">Naganishia cerealis</name>
    <dbReference type="NCBI Taxonomy" id="610337"/>
    <lineage>
        <taxon>Eukaryota</taxon>
        <taxon>Fungi</taxon>
        <taxon>Dikarya</taxon>
        <taxon>Basidiomycota</taxon>
        <taxon>Agaricomycotina</taxon>
        <taxon>Tremellomycetes</taxon>
        <taxon>Filobasidiales</taxon>
        <taxon>Filobasidiaceae</taxon>
        <taxon>Naganishia</taxon>
    </lineage>
</organism>
<dbReference type="EMBL" id="JASBWR010000026">
    <property type="protein sequence ID" value="KAJ9107039.1"/>
    <property type="molecule type" value="Genomic_DNA"/>
</dbReference>
<name>A0ACC2W754_9TREE</name>
<keyword evidence="2" id="KW-1185">Reference proteome</keyword>
<protein>
    <submittedName>
        <fullName evidence="1">Uncharacterized protein</fullName>
    </submittedName>
</protein>